<gene>
    <name evidence="2" type="ORF">N7493_009214</name>
</gene>
<reference evidence="2" key="2">
    <citation type="submission" date="2023-01" db="EMBL/GenBank/DDBJ databases">
        <authorList>
            <person name="Petersen C."/>
        </authorList>
    </citation>
    <scope>NUCLEOTIDE SEQUENCE</scope>
    <source>
        <strain evidence="2">IBT 17514</strain>
    </source>
</reference>
<feature type="region of interest" description="Disordered" evidence="1">
    <location>
        <begin position="107"/>
        <end position="132"/>
    </location>
</feature>
<evidence type="ECO:0000313" key="2">
    <source>
        <dbReference type="EMBL" id="KAJ5712746.1"/>
    </source>
</evidence>
<name>A0AAD6HGN6_9EURO</name>
<evidence type="ECO:0000256" key="1">
    <source>
        <dbReference type="SAM" id="MobiDB-lite"/>
    </source>
</evidence>
<dbReference type="Proteomes" id="UP001215712">
    <property type="component" value="Unassembled WGS sequence"/>
</dbReference>
<dbReference type="InterPro" id="IPR038305">
    <property type="entry name" value="HeLo_sf"/>
</dbReference>
<dbReference type="Gene3D" id="1.20.120.1020">
    <property type="entry name" value="Prion-inhibition and propagation, HeLo domain"/>
    <property type="match status" value="1"/>
</dbReference>
<sequence length="296" mass="34165">MDPLTALTLVSTVLDISKDIYSLGRWIYDTASSAKHHDEERKVMIDKFYSELLKLQSFGRLFEKSRQDIKNEEEDLFWLRKTSEIFSGLDEDFAEYKYLAIELNSNNSQHRTKPSSSPDRVGQKESLVPQELDREPVKQTRGWFGGLLRQNAHTPKHTYTPKYKSLVGMKWVLFESSRFQRLVDKLVGRNSALQDALVIAMVAQLQRQLPSMLTDEKVKEILTDLMKNNDAKRIGLSRHAEIQSISMDPGSMTLSPVLYLQHTKVISTADQPMLHEGMIETHKVHENYEQQKVLIE</sequence>
<dbReference type="AlphaFoldDB" id="A0AAD6HGN6"/>
<comment type="caution">
    <text evidence="2">The sequence shown here is derived from an EMBL/GenBank/DDBJ whole genome shotgun (WGS) entry which is preliminary data.</text>
</comment>
<organism evidence="2 3">
    <name type="scientific">Penicillium malachiteum</name>
    <dbReference type="NCBI Taxonomy" id="1324776"/>
    <lineage>
        <taxon>Eukaryota</taxon>
        <taxon>Fungi</taxon>
        <taxon>Dikarya</taxon>
        <taxon>Ascomycota</taxon>
        <taxon>Pezizomycotina</taxon>
        <taxon>Eurotiomycetes</taxon>
        <taxon>Eurotiomycetidae</taxon>
        <taxon>Eurotiales</taxon>
        <taxon>Aspergillaceae</taxon>
        <taxon>Penicillium</taxon>
    </lineage>
</organism>
<accession>A0AAD6HGN6</accession>
<evidence type="ECO:0000313" key="3">
    <source>
        <dbReference type="Proteomes" id="UP001215712"/>
    </source>
</evidence>
<evidence type="ECO:0008006" key="4">
    <source>
        <dbReference type="Google" id="ProtNLM"/>
    </source>
</evidence>
<protein>
    <recommendedName>
        <fullName evidence="4">Prion-inhibition and propagation HeLo domain-containing protein</fullName>
    </recommendedName>
</protein>
<keyword evidence="3" id="KW-1185">Reference proteome</keyword>
<feature type="compositionally biased region" description="Polar residues" evidence="1">
    <location>
        <begin position="107"/>
        <end position="118"/>
    </location>
</feature>
<reference evidence="2" key="1">
    <citation type="journal article" date="2023" name="IMA Fungus">
        <title>Comparative genomic study of the Penicillium genus elucidates a diverse pangenome and 15 lateral gene transfer events.</title>
        <authorList>
            <person name="Petersen C."/>
            <person name="Sorensen T."/>
            <person name="Nielsen M.R."/>
            <person name="Sondergaard T.E."/>
            <person name="Sorensen J.L."/>
            <person name="Fitzpatrick D.A."/>
            <person name="Frisvad J.C."/>
            <person name="Nielsen K.L."/>
        </authorList>
    </citation>
    <scope>NUCLEOTIDE SEQUENCE</scope>
    <source>
        <strain evidence="2">IBT 17514</strain>
    </source>
</reference>
<proteinExistence type="predicted"/>
<dbReference type="EMBL" id="JAQJAN010000013">
    <property type="protein sequence ID" value="KAJ5712746.1"/>
    <property type="molecule type" value="Genomic_DNA"/>
</dbReference>